<dbReference type="EMBL" id="BDSA01000002">
    <property type="protein sequence ID" value="GBE61083.1"/>
    <property type="molecule type" value="Genomic_DNA"/>
</dbReference>
<feature type="region of interest" description="Disordered" evidence="1">
    <location>
        <begin position="822"/>
        <end position="884"/>
    </location>
</feature>
<feature type="region of interest" description="Disordered" evidence="1">
    <location>
        <begin position="1135"/>
        <end position="1159"/>
    </location>
</feature>
<name>A0A2H6KDL1_9APIC</name>
<dbReference type="GeneID" id="39874853"/>
<proteinExistence type="predicted"/>
<feature type="compositionally biased region" description="Polar residues" evidence="1">
    <location>
        <begin position="1"/>
        <end position="17"/>
    </location>
</feature>
<dbReference type="OrthoDB" id="366466at2759"/>
<feature type="compositionally biased region" description="Basic residues" evidence="1">
    <location>
        <begin position="981"/>
        <end position="994"/>
    </location>
</feature>
<accession>A0A2H6KDL1</accession>
<feature type="region of interest" description="Disordered" evidence="1">
    <location>
        <begin position="981"/>
        <end position="1109"/>
    </location>
</feature>
<protein>
    <submittedName>
        <fullName evidence="2">Uncharacterized protein</fullName>
    </submittedName>
</protein>
<feature type="compositionally biased region" description="Polar residues" evidence="1">
    <location>
        <begin position="25"/>
        <end position="34"/>
    </location>
</feature>
<dbReference type="Proteomes" id="UP000236319">
    <property type="component" value="Unassembled WGS sequence"/>
</dbReference>
<feature type="compositionally biased region" description="Low complexity" evidence="1">
    <location>
        <begin position="1055"/>
        <end position="1075"/>
    </location>
</feature>
<reference evidence="2 3" key="1">
    <citation type="journal article" date="2017" name="BMC Genomics">
        <title>Whole-genome assembly of Babesia ovata and comparative genomics between closely related pathogens.</title>
        <authorList>
            <person name="Yamagishi J."/>
            <person name="Asada M."/>
            <person name="Hakimi H."/>
            <person name="Tanaka T.Q."/>
            <person name="Sugimoto C."/>
            <person name="Kawazu S."/>
        </authorList>
    </citation>
    <scope>NUCLEOTIDE SEQUENCE [LARGE SCALE GENOMIC DNA]</scope>
    <source>
        <strain evidence="2 3">Miyake</strain>
    </source>
</reference>
<dbReference type="RefSeq" id="XP_028867326.1">
    <property type="nucleotide sequence ID" value="XM_029011493.1"/>
</dbReference>
<sequence length="1391" mass="155520">MPPSLRGSQLSGNSYTLESEFDESAINTSGSFSRHSYESKPSRGSSRRTNVASREFDHAEDEAMSERQESSRSSSGSLKNKQMENETKMSMAAQSDKSSMHLASFFTKQTSRSSGGGTGRSKRSDSSQRSSARSSGDGEIDHGSQSRNSVSSKAKERSSSRSSHSSEGVEIGPYSNTQVNSPVADDRIRQACSKYGLDSDSLQEILEGRHRSQKSDVSLSKHDQRSENGDTSPDSFRDEMLVYLLQQQLKLKAELKAQKSRGQGSHASDETPVRSSRSYQSEGSARSNKSYKALEEVTPNELRQIQERWSGDNVRDQEESYATGTPTKQRTRSHAPATRNGDDFTPEDTYSSRGSQKSRRQQEASHAGNIEIVADEDPVYERNSRRMNTDELVIQNEASSLHNEIEQIIDSLESSTMDQMSDGTVPVNLNEGMREPPFVPQYSEQFVGPNSGNFNLYNGNQPYMNNGSNSYKNNGSDRYMNNGDHPYMSNGHNSYMNNGNNSYMHNRDDPYVYSDDEYYGEELALPIKVPTKPPKPDVMDAMVMTDQTARENELNAYERVSRELDQEAFDNQGAYQTDNTRITKDGISWEITESYLKEEERRMLLEQKRAQLLQQLKEVPYAKTQTLQDHYAKWVAKKASMSKPGENRPEEQVGGDKSSDRNGESCHMPCNVFEPAVATCGANIFRRTRGNSRQRQASNHSTDSKSTPPPRRADQQTPKETHRVPMQPPMNEPPYNGDAMPNRKDIYIKGSWDPHTGALRISNDLDSSQNTDKTRILDDYVDFLKQNPGNWSRDHSLDETPVPAPMALARVEEQPIRKTDIAKEIRDKREEDPTPYVPRNVSVTESVKSEKSLTLTSSSSSAGSQGDLYENDEFYPPSGPLPGDSSGVEFTPPAQQQKYAMGFSDPYMPPVRSASDLFMPPVRSASDLYSSSVAHMAMLNGARAPANKPEEQSHHHHYHYHCSERHHRACSHRKRHSCRHKHRSTCSHRKHSHVHSGAPDDFEHSKEHRRSVSRGRSMATMTSRDFEPAEKPMPMVERQEMKMAQMSPKIESGKQSPSIASRSPSPRSQSSPVQRKVSNIPIAAPFGPSFGMCDDGRYSSGGTDESDEAPLSFRDIITNSGSLKSTDFVKVTTYHSPEDENDVAEQQPAEPQVESEPDVHIKPSAWCCAATTKSEDAAAEQPKADANGPPDDTTHRADSMCRTPSPSYTPPWSTSPLRHPHVFSRRVHTRANSPKVCVSPLAKLENGECPTLCRRHETYSCKVCYDSEAESSEQFTFRDNRSEDPKPANAPPIIKTRVLVQPHAAGSDVVLQAVPVKLGLRAQQTHARYVCHVHHEASPSNAMVQSDVDDVHHVVVGAEKVVLTLRSDQREEVPREDLVRLDEVVVKDVRR</sequence>
<feature type="compositionally biased region" description="Basic and acidic residues" evidence="1">
    <location>
        <begin position="822"/>
        <end position="832"/>
    </location>
</feature>
<feature type="compositionally biased region" description="Basic and acidic residues" evidence="1">
    <location>
        <begin position="304"/>
        <end position="318"/>
    </location>
</feature>
<feature type="compositionally biased region" description="Basic and acidic residues" evidence="1">
    <location>
        <begin position="206"/>
        <end position="228"/>
    </location>
</feature>
<comment type="caution">
    <text evidence="2">The sequence shown here is derived from an EMBL/GenBank/DDBJ whole genome shotgun (WGS) entry which is preliminary data.</text>
</comment>
<feature type="compositionally biased region" description="Polar residues" evidence="1">
    <location>
        <begin position="273"/>
        <end position="290"/>
    </location>
</feature>
<feature type="compositionally biased region" description="Polar residues" evidence="1">
    <location>
        <begin position="693"/>
        <end position="706"/>
    </location>
</feature>
<evidence type="ECO:0000313" key="3">
    <source>
        <dbReference type="Proteomes" id="UP000236319"/>
    </source>
</evidence>
<evidence type="ECO:0000256" key="1">
    <source>
        <dbReference type="SAM" id="MobiDB-lite"/>
    </source>
</evidence>
<keyword evidence="3" id="KW-1185">Reference proteome</keyword>
<dbReference type="VEuPathDB" id="PiroplasmaDB:BOVATA_025760"/>
<feature type="region of interest" description="Disordered" evidence="1">
    <location>
        <begin position="1175"/>
        <end position="1215"/>
    </location>
</feature>
<gene>
    <name evidence="2" type="ORF">BOVATA_025760</name>
</gene>
<feature type="region of interest" description="Disordered" evidence="1">
    <location>
        <begin position="255"/>
        <end position="371"/>
    </location>
</feature>
<feature type="compositionally biased region" description="Low complexity" evidence="1">
    <location>
        <begin position="841"/>
        <end position="861"/>
    </location>
</feature>
<evidence type="ECO:0000313" key="2">
    <source>
        <dbReference type="EMBL" id="GBE61083.1"/>
    </source>
</evidence>
<feature type="compositionally biased region" description="Low complexity" evidence="1">
    <location>
        <begin position="1203"/>
        <end position="1215"/>
    </location>
</feature>
<feature type="region of interest" description="Disordered" evidence="1">
    <location>
        <begin position="689"/>
        <end position="749"/>
    </location>
</feature>
<feature type="compositionally biased region" description="Basic and acidic residues" evidence="1">
    <location>
        <begin position="711"/>
        <end position="723"/>
    </location>
</feature>
<organism evidence="2 3">
    <name type="scientific">Babesia ovata</name>
    <dbReference type="NCBI Taxonomy" id="189622"/>
    <lineage>
        <taxon>Eukaryota</taxon>
        <taxon>Sar</taxon>
        <taxon>Alveolata</taxon>
        <taxon>Apicomplexa</taxon>
        <taxon>Aconoidasida</taxon>
        <taxon>Piroplasmida</taxon>
        <taxon>Babesiidae</taxon>
        <taxon>Babesia</taxon>
    </lineage>
</organism>
<feature type="region of interest" description="Disordered" evidence="1">
    <location>
        <begin position="638"/>
        <end position="664"/>
    </location>
</feature>
<feature type="compositionally biased region" description="Polar residues" evidence="1">
    <location>
        <begin position="42"/>
        <end position="52"/>
    </location>
</feature>
<feature type="region of interest" description="Disordered" evidence="1">
    <location>
        <begin position="1"/>
        <end position="239"/>
    </location>
</feature>